<feature type="domain" description="Thioredoxin" evidence="7">
    <location>
        <begin position="1"/>
        <end position="107"/>
    </location>
</feature>
<dbReference type="GO" id="GO:0006950">
    <property type="term" value="P:response to stress"/>
    <property type="evidence" value="ECO:0007669"/>
    <property type="project" value="UniProtKB-ARBA"/>
</dbReference>
<dbReference type="PROSITE" id="PS00194">
    <property type="entry name" value="THIOREDOXIN_1"/>
    <property type="match status" value="1"/>
</dbReference>
<dbReference type="InterPro" id="IPR013766">
    <property type="entry name" value="Thioredoxin_domain"/>
</dbReference>
<keyword evidence="4" id="KW-1015">Disulfide bond</keyword>
<dbReference type="InterPro" id="IPR005746">
    <property type="entry name" value="Thioredoxin"/>
</dbReference>
<dbReference type="AlphaFoldDB" id="A0A5C4SAR7"/>
<dbReference type="PRINTS" id="PR00421">
    <property type="entry name" value="THIOREDOXIN"/>
</dbReference>
<evidence type="ECO:0000256" key="1">
    <source>
        <dbReference type="ARBA" id="ARBA00008987"/>
    </source>
</evidence>
<dbReference type="InterPro" id="IPR017937">
    <property type="entry name" value="Thioredoxin_CS"/>
</dbReference>
<dbReference type="Proteomes" id="UP000308271">
    <property type="component" value="Unassembled WGS sequence"/>
</dbReference>
<sequence length="268" mass="29797">MQSSTPFDFQTDVIELSKTIPVLVDFWASWCGPCRILAPVLERLAERYAGKWALVKVNTEEFPEISAQYGIRGIPNVKLFSNGEVIDEFTGALPEHQIEQWLSKALPSPWAEDVERAAAEIAAGNDSAAISLLDGVLAEEPENRKAAAMLVRLILFSRPEEALRLAEPLEAEPDYADLSEAARTLGALLLRPASVLPEGESREVYVAAVESLRKGDLDSALDRFIAVLRDDRYYDGDGSRKACIAIFRLLGEEHEIAMKYRRAFDRAF</sequence>
<protein>
    <recommendedName>
        <fullName evidence="6">Thioredoxin</fullName>
    </recommendedName>
</protein>
<dbReference type="FunFam" id="3.40.30.10:FF:000001">
    <property type="entry name" value="Thioredoxin"/>
    <property type="match status" value="1"/>
</dbReference>
<dbReference type="Gene3D" id="3.40.30.10">
    <property type="entry name" value="Glutaredoxin"/>
    <property type="match status" value="1"/>
</dbReference>
<dbReference type="CDD" id="cd02956">
    <property type="entry name" value="ybbN"/>
    <property type="match status" value="1"/>
</dbReference>
<gene>
    <name evidence="8" type="primary">trxA</name>
    <name evidence="8" type="ORF">FGF66_00835</name>
</gene>
<dbReference type="NCBIfam" id="TIGR01068">
    <property type="entry name" value="thioredoxin"/>
    <property type="match status" value="1"/>
</dbReference>
<dbReference type="InterPro" id="IPR036249">
    <property type="entry name" value="Thioredoxin-like_sf"/>
</dbReference>
<keyword evidence="3" id="KW-0249">Electron transport</keyword>
<evidence type="ECO:0000313" key="9">
    <source>
        <dbReference type="Proteomes" id="UP000308271"/>
    </source>
</evidence>
<evidence type="ECO:0000256" key="6">
    <source>
        <dbReference type="NCBIfam" id="TIGR01068"/>
    </source>
</evidence>
<keyword evidence="5" id="KW-0676">Redox-active center</keyword>
<comment type="caution">
    <text evidence="8">The sequence shown here is derived from an EMBL/GenBank/DDBJ whole genome shotgun (WGS) entry which is preliminary data.</text>
</comment>
<keyword evidence="9" id="KW-1185">Reference proteome</keyword>
<proteinExistence type="inferred from homology"/>
<evidence type="ECO:0000256" key="2">
    <source>
        <dbReference type="ARBA" id="ARBA00022448"/>
    </source>
</evidence>
<dbReference type="PANTHER" id="PTHR45663:SF11">
    <property type="entry name" value="GEO12009P1"/>
    <property type="match status" value="1"/>
</dbReference>
<dbReference type="Gene3D" id="1.25.40.10">
    <property type="entry name" value="Tetratricopeptide repeat domain"/>
    <property type="match status" value="1"/>
</dbReference>
<dbReference type="PROSITE" id="PS51352">
    <property type="entry name" value="THIOREDOXIN_2"/>
    <property type="match status" value="1"/>
</dbReference>
<dbReference type="PANTHER" id="PTHR45663">
    <property type="entry name" value="GEO12009P1"/>
    <property type="match status" value="1"/>
</dbReference>
<dbReference type="RefSeq" id="WP_139455806.1">
    <property type="nucleotide sequence ID" value="NZ_VDCH01000001.1"/>
</dbReference>
<dbReference type="InterPro" id="IPR011990">
    <property type="entry name" value="TPR-like_helical_dom_sf"/>
</dbReference>
<evidence type="ECO:0000256" key="5">
    <source>
        <dbReference type="ARBA" id="ARBA00023284"/>
    </source>
</evidence>
<name>A0A5C4SAR7_CHLTI</name>
<dbReference type="OrthoDB" id="9790390at2"/>
<dbReference type="EMBL" id="VDCH01000001">
    <property type="protein sequence ID" value="TNJ40335.1"/>
    <property type="molecule type" value="Genomic_DNA"/>
</dbReference>
<reference evidence="8 9" key="1">
    <citation type="submission" date="2019-05" db="EMBL/GenBank/DDBJ databases">
        <title>Draft Whole-Genome sequence of the green sulfur bacterium Chlorobaculum thiosulfatiphilum DSM 249.</title>
        <authorList>
            <person name="Meyer T.E."/>
            <person name="Kyndt J.A."/>
        </authorList>
    </citation>
    <scope>NUCLEOTIDE SEQUENCE [LARGE SCALE GENOMIC DNA]</scope>
    <source>
        <strain evidence="8 9">DSM 249</strain>
    </source>
</reference>
<keyword evidence="2" id="KW-0813">Transport</keyword>
<comment type="similarity">
    <text evidence="1">Belongs to the thioredoxin family.</text>
</comment>
<dbReference type="Pfam" id="PF14561">
    <property type="entry name" value="TPR_20"/>
    <property type="match status" value="1"/>
</dbReference>
<accession>A0A5C4SAR7</accession>
<evidence type="ECO:0000256" key="3">
    <source>
        <dbReference type="ARBA" id="ARBA00022982"/>
    </source>
</evidence>
<dbReference type="SUPFAM" id="SSF52833">
    <property type="entry name" value="Thioredoxin-like"/>
    <property type="match status" value="1"/>
</dbReference>
<dbReference type="GO" id="GO:0005737">
    <property type="term" value="C:cytoplasm"/>
    <property type="evidence" value="ECO:0007669"/>
    <property type="project" value="TreeGrafter"/>
</dbReference>
<evidence type="ECO:0000256" key="4">
    <source>
        <dbReference type="ARBA" id="ARBA00023157"/>
    </source>
</evidence>
<evidence type="ECO:0000313" key="8">
    <source>
        <dbReference type="EMBL" id="TNJ40335.1"/>
    </source>
</evidence>
<evidence type="ECO:0000259" key="7">
    <source>
        <dbReference type="PROSITE" id="PS51352"/>
    </source>
</evidence>
<dbReference type="Pfam" id="PF00085">
    <property type="entry name" value="Thioredoxin"/>
    <property type="match status" value="1"/>
</dbReference>
<organism evidence="8 9">
    <name type="scientific">Chlorobaculum thiosulfatiphilum</name>
    <name type="common">Chlorobium limicola f.sp. thiosulfatophilum</name>
    <dbReference type="NCBI Taxonomy" id="115852"/>
    <lineage>
        <taxon>Bacteria</taxon>
        <taxon>Pseudomonadati</taxon>
        <taxon>Chlorobiota</taxon>
        <taxon>Chlorobiia</taxon>
        <taxon>Chlorobiales</taxon>
        <taxon>Chlorobiaceae</taxon>
        <taxon>Chlorobaculum</taxon>
    </lineage>
</organism>
<dbReference type="GO" id="GO:0015035">
    <property type="term" value="F:protein-disulfide reductase activity"/>
    <property type="evidence" value="ECO:0007669"/>
    <property type="project" value="UniProtKB-UniRule"/>
</dbReference>